<keyword evidence="2" id="KW-0808">Transferase</keyword>
<evidence type="ECO:0000313" key="3">
    <source>
        <dbReference type="Proteomes" id="UP000182491"/>
    </source>
</evidence>
<keyword evidence="3" id="KW-1185">Reference proteome</keyword>
<dbReference type="OrthoDB" id="7560678at2"/>
<protein>
    <submittedName>
        <fullName evidence="2">Glycosyltransferase involved in cell wall bisynthesis</fullName>
    </submittedName>
</protein>
<feature type="domain" description="Glycosyl transferase family 1" evidence="1">
    <location>
        <begin position="170"/>
        <end position="324"/>
    </location>
</feature>
<reference evidence="3" key="1">
    <citation type="submission" date="2016-10" db="EMBL/GenBank/DDBJ databases">
        <authorList>
            <person name="Varghese N."/>
        </authorList>
    </citation>
    <scope>NUCLEOTIDE SEQUENCE [LARGE SCALE GENOMIC DNA]</scope>
    <source>
        <strain evidence="3">DSM 18820</strain>
    </source>
</reference>
<dbReference type="GO" id="GO:0016757">
    <property type="term" value="F:glycosyltransferase activity"/>
    <property type="evidence" value="ECO:0007669"/>
    <property type="project" value="InterPro"/>
</dbReference>
<dbReference type="SUPFAM" id="SSF53756">
    <property type="entry name" value="UDP-Glycosyltransferase/glycogen phosphorylase"/>
    <property type="match status" value="1"/>
</dbReference>
<sequence length="351" mass="40374">MKYFFIAPVRGPINGAKYLTTKIIECFGDKDITIIDTSQAASAEDFGKFSFKKIISIFNYVKCIILKVKPKSVCYINLTPHGFAFYRDVILLQSLKLKRANITVHLHTNTLASKNKSLLKLLLNSVKVIVLNKYQLNSLSFLPNVYLLENSLPNQNSRSFEETWEMKPNFSLLFFSNISEEKGIYEAIEIYKGLKPLCPNIQLKVAGGFLDLEAKTFLEQEIKHDPNILYLGVVNEEDIKVRLFSEASVFLFLSKPFYEASPLVYIEALMFGLPIVSTSQYVTENVIKNNNGIIHTPLNLKESVRYIYSLYQDQNSHKDASYRSYLNYHSFYSFNHYIERLQIILSETLAK</sequence>
<evidence type="ECO:0000259" key="1">
    <source>
        <dbReference type="Pfam" id="PF00534"/>
    </source>
</evidence>
<dbReference type="Proteomes" id="UP000182491">
    <property type="component" value="Unassembled WGS sequence"/>
</dbReference>
<accession>A0A1I7GBV1</accession>
<dbReference type="Gene3D" id="3.40.50.2000">
    <property type="entry name" value="Glycogen Phosphorylase B"/>
    <property type="match status" value="1"/>
</dbReference>
<dbReference type="STRING" id="388950.GCA_001611675_04036"/>
<organism evidence="2 3">
    <name type="scientific">Pontibacter akesuensis</name>
    <dbReference type="NCBI Taxonomy" id="388950"/>
    <lineage>
        <taxon>Bacteria</taxon>
        <taxon>Pseudomonadati</taxon>
        <taxon>Bacteroidota</taxon>
        <taxon>Cytophagia</taxon>
        <taxon>Cytophagales</taxon>
        <taxon>Hymenobacteraceae</taxon>
        <taxon>Pontibacter</taxon>
    </lineage>
</organism>
<dbReference type="EMBL" id="FPCA01000001">
    <property type="protein sequence ID" value="SFU45937.1"/>
    <property type="molecule type" value="Genomic_DNA"/>
</dbReference>
<dbReference type="AlphaFoldDB" id="A0A1I7GBV1"/>
<name>A0A1I7GBV1_9BACT</name>
<dbReference type="PANTHER" id="PTHR12526">
    <property type="entry name" value="GLYCOSYLTRANSFERASE"/>
    <property type="match status" value="1"/>
</dbReference>
<dbReference type="InterPro" id="IPR001296">
    <property type="entry name" value="Glyco_trans_1"/>
</dbReference>
<proteinExistence type="predicted"/>
<gene>
    <name evidence="2" type="ORF">SAMN04487941_0899</name>
</gene>
<dbReference type="Pfam" id="PF00534">
    <property type="entry name" value="Glycos_transf_1"/>
    <property type="match status" value="1"/>
</dbReference>
<evidence type="ECO:0000313" key="2">
    <source>
        <dbReference type="EMBL" id="SFU45937.1"/>
    </source>
</evidence>
<dbReference type="RefSeq" id="WP_068839841.1">
    <property type="nucleotide sequence ID" value="NZ_BMXC01000001.1"/>
</dbReference>